<proteinExistence type="predicted"/>
<dbReference type="EMBL" id="KV426288">
    <property type="protein sequence ID" value="KZV83109.1"/>
    <property type="molecule type" value="Genomic_DNA"/>
</dbReference>
<accession>A0A165ZIZ4</accession>
<name>A0A165ZIZ4_EXIGL</name>
<dbReference type="Proteomes" id="UP000077266">
    <property type="component" value="Unassembled WGS sequence"/>
</dbReference>
<keyword evidence="2" id="KW-1185">Reference proteome</keyword>
<evidence type="ECO:0000313" key="1">
    <source>
        <dbReference type="EMBL" id="KZV83109.1"/>
    </source>
</evidence>
<sequence>MVIYRDGAGEGQYANVSDEETSHNAEALAAVKYRSKEADAPPRTSFIGTAVEERTNSAMDQPMTSNETPSGDVLFSAERRTFKLRVQ</sequence>
<gene>
    <name evidence="1" type="ORF">EXIGLDRAFT_777894</name>
</gene>
<protein>
    <submittedName>
        <fullName evidence="1">Uncharacterized protein</fullName>
    </submittedName>
</protein>
<dbReference type="InterPro" id="IPR036397">
    <property type="entry name" value="RNaseH_sf"/>
</dbReference>
<dbReference type="GO" id="GO:0003676">
    <property type="term" value="F:nucleic acid binding"/>
    <property type="evidence" value="ECO:0007669"/>
    <property type="project" value="InterPro"/>
</dbReference>
<evidence type="ECO:0000313" key="2">
    <source>
        <dbReference type="Proteomes" id="UP000077266"/>
    </source>
</evidence>
<dbReference type="InParanoid" id="A0A165ZIZ4"/>
<dbReference type="Gene3D" id="3.30.420.10">
    <property type="entry name" value="Ribonuclease H-like superfamily/Ribonuclease H"/>
    <property type="match status" value="1"/>
</dbReference>
<organism evidence="1 2">
    <name type="scientific">Exidia glandulosa HHB12029</name>
    <dbReference type="NCBI Taxonomy" id="1314781"/>
    <lineage>
        <taxon>Eukaryota</taxon>
        <taxon>Fungi</taxon>
        <taxon>Dikarya</taxon>
        <taxon>Basidiomycota</taxon>
        <taxon>Agaricomycotina</taxon>
        <taxon>Agaricomycetes</taxon>
        <taxon>Auriculariales</taxon>
        <taxon>Exidiaceae</taxon>
        <taxon>Exidia</taxon>
    </lineage>
</organism>
<dbReference type="AlphaFoldDB" id="A0A165ZIZ4"/>
<reference evidence="1 2" key="1">
    <citation type="journal article" date="2016" name="Mol. Biol. Evol.">
        <title>Comparative Genomics of Early-Diverging Mushroom-Forming Fungi Provides Insights into the Origins of Lignocellulose Decay Capabilities.</title>
        <authorList>
            <person name="Nagy L.G."/>
            <person name="Riley R."/>
            <person name="Tritt A."/>
            <person name="Adam C."/>
            <person name="Daum C."/>
            <person name="Floudas D."/>
            <person name="Sun H."/>
            <person name="Yadav J.S."/>
            <person name="Pangilinan J."/>
            <person name="Larsson K.H."/>
            <person name="Matsuura K."/>
            <person name="Barry K."/>
            <person name="Labutti K."/>
            <person name="Kuo R."/>
            <person name="Ohm R.A."/>
            <person name="Bhattacharya S.S."/>
            <person name="Shirouzu T."/>
            <person name="Yoshinaga Y."/>
            <person name="Martin F.M."/>
            <person name="Grigoriev I.V."/>
            <person name="Hibbett D.S."/>
        </authorList>
    </citation>
    <scope>NUCLEOTIDE SEQUENCE [LARGE SCALE GENOMIC DNA]</scope>
    <source>
        <strain evidence="1 2">HHB12029</strain>
    </source>
</reference>